<proteinExistence type="predicted"/>
<reference evidence="1 2" key="1">
    <citation type="submission" date="2013-11" db="EMBL/GenBank/DDBJ databases">
        <title>Genome sequencing of Stegodyphus mimosarum.</title>
        <authorList>
            <person name="Bechsgaard J."/>
        </authorList>
    </citation>
    <scope>NUCLEOTIDE SEQUENCE [LARGE SCALE GENOMIC DNA]</scope>
</reference>
<sequence>MSALTNSVSGGVKQFVQLSALKCPFISGLSPVFVKNYGLSLFKMYGDQC</sequence>
<name>A0A087U926_STEMI</name>
<organism evidence="1 2">
    <name type="scientific">Stegodyphus mimosarum</name>
    <name type="common">African social velvet spider</name>
    <dbReference type="NCBI Taxonomy" id="407821"/>
    <lineage>
        <taxon>Eukaryota</taxon>
        <taxon>Metazoa</taxon>
        <taxon>Ecdysozoa</taxon>
        <taxon>Arthropoda</taxon>
        <taxon>Chelicerata</taxon>
        <taxon>Arachnida</taxon>
        <taxon>Araneae</taxon>
        <taxon>Araneomorphae</taxon>
        <taxon>Entelegynae</taxon>
        <taxon>Eresoidea</taxon>
        <taxon>Eresidae</taxon>
        <taxon>Stegodyphus</taxon>
    </lineage>
</organism>
<gene>
    <name evidence="1" type="ORF">X975_02808</name>
</gene>
<accession>A0A087U926</accession>
<evidence type="ECO:0000313" key="2">
    <source>
        <dbReference type="Proteomes" id="UP000054359"/>
    </source>
</evidence>
<dbReference type="Proteomes" id="UP000054359">
    <property type="component" value="Unassembled WGS sequence"/>
</dbReference>
<dbReference type="EMBL" id="KK118797">
    <property type="protein sequence ID" value="KFM73865.1"/>
    <property type="molecule type" value="Genomic_DNA"/>
</dbReference>
<feature type="non-terminal residue" evidence="1">
    <location>
        <position position="49"/>
    </location>
</feature>
<protein>
    <submittedName>
        <fullName evidence="1">Uncharacterized protein</fullName>
    </submittedName>
</protein>
<dbReference type="AlphaFoldDB" id="A0A087U926"/>
<keyword evidence="2" id="KW-1185">Reference proteome</keyword>
<evidence type="ECO:0000313" key="1">
    <source>
        <dbReference type="EMBL" id="KFM73865.1"/>
    </source>
</evidence>